<organism evidence="2 3">
    <name type="scientific">Ambrosia artemisiifolia</name>
    <name type="common">Common ragweed</name>
    <dbReference type="NCBI Taxonomy" id="4212"/>
    <lineage>
        <taxon>Eukaryota</taxon>
        <taxon>Viridiplantae</taxon>
        <taxon>Streptophyta</taxon>
        <taxon>Embryophyta</taxon>
        <taxon>Tracheophyta</taxon>
        <taxon>Spermatophyta</taxon>
        <taxon>Magnoliopsida</taxon>
        <taxon>eudicotyledons</taxon>
        <taxon>Gunneridae</taxon>
        <taxon>Pentapetalae</taxon>
        <taxon>asterids</taxon>
        <taxon>campanulids</taxon>
        <taxon>Asterales</taxon>
        <taxon>Asteraceae</taxon>
        <taxon>Asteroideae</taxon>
        <taxon>Heliantheae alliance</taxon>
        <taxon>Heliantheae</taxon>
        <taxon>Ambrosia</taxon>
    </lineage>
</organism>
<feature type="compositionally biased region" description="Basic and acidic residues" evidence="1">
    <location>
        <begin position="283"/>
        <end position="293"/>
    </location>
</feature>
<gene>
    <name evidence="2" type="ORF">M8C21_012244</name>
</gene>
<dbReference type="Proteomes" id="UP001206925">
    <property type="component" value="Unassembled WGS sequence"/>
</dbReference>
<feature type="compositionally biased region" description="Low complexity" evidence="1">
    <location>
        <begin position="1"/>
        <end position="19"/>
    </location>
</feature>
<feature type="compositionally biased region" description="Polar residues" evidence="1">
    <location>
        <begin position="24"/>
        <end position="33"/>
    </location>
</feature>
<dbReference type="AlphaFoldDB" id="A0AAD5BYE6"/>
<dbReference type="EMBL" id="JAMZMK010010619">
    <property type="protein sequence ID" value="KAI7730823.1"/>
    <property type="molecule type" value="Genomic_DNA"/>
</dbReference>
<evidence type="ECO:0000313" key="2">
    <source>
        <dbReference type="EMBL" id="KAI7730823.1"/>
    </source>
</evidence>
<feature type="compositionally biased region" description="Polar residues" evidence="1">
    <location>
        <begin position="147"/>
        <end position="164"/>
    </location>
</feature>
<feature type="compositionally biased region" description="Low complexity" evidence="1">
    <location>
        <begin position="124"/>
        <end position="146"/>
    </location>
</feature>
<proteinExistence type="predicted"/>
<evidence type="ECO:0000313" key="3">
    <source>
        <dbReference type="Proteomes" id="UP001206925"/>
    </source>
</evidence>
<feature type="compositionally biased region" description="Low complexity" evidence="1">
    <location>
        <begin position="165"/>
        <end position="176"/>
    </location>
</feature>
<keyword evidence="3" id="KW-1185">Reference proteome</keyword>
<feature type="compositionally biased region" description="Pro residues" evidence="1">
    <location>
        <begin position="197"/>
        <end position="208"/>
    </location>
</feature>
<name>A0AAD5BYE6_AMBAR</name>
<feature type="region of interest" description="Disordered" evidence="1">
    <location>
        <begin position="247"/>
        <end position="316"/>
    </location>
</feature>
<comment type="caution">
    <text evidence="2">The sequence shown here is derived from an EMBL/GenBank/DDBJ whole genome shotgun (WGS) entry which is preliminary data.</text>
</comment>
<feature type="compositionally biased region" description="Pro residues" evidence="1">
    <location>
        <begin position="306"/>
        <end position="316"/>
    </location>
</feature>
<protein>
    <submittedName>
        <fullName evidence="2">Uncharacterized protein</fullName>
    </submittedName>
</protein>
<sequence length="390" mass="41022">MSSDPSTATTTTSTSTTAAVSGSGFPNRSSVPWSQVVRGGGEPEPVGSHSPSSVVTEQTLGFSDQSTVTAATATEESKLEGSSNVDSESGVKKSPWSKKAVVVNGVVEGSNTPVMGADSWPALSEASRSLTKSESSSKSASDGSGSATVSQAPVIPQAQQKPGKNNTSHHSNQNHTHPGRQRSTKRGGGAGVGYNRLPPPPPPMPPYPLYTTPYGGFVPAVLDAPVREQAPFNGNSFVPPRPVAGIGSHTHPGNDHPYNRKRNNFGPRPRGDGGPYVNNGPGGRRDHPDREWFGPRSHGGVISHPGVPPPPPPPRGYMPQAHLGPAPFIAPQPMRPFGAPMVYEMPPPPPPFLYAPPLVPRAPPTTNIPTLSDTILHQIEYYFRHGEFVS</sequence>
<feature type="region of interest" description="Disordered" evidence="1">
    <location>
        <begin position="1"/>
        <end position="209"/>
    </location>
</feature>
<accession>A0AAD5BYE6</accession>
<reference evidence="2" key="1">
    <citation type="submission" date="2022-06" db="EMBL/GenBank/DDBJ databases">
        <title>Uncovering the hologenomic basis of an extraordinary plant invasion.</title>
        <authorList>
            <person name="Bieker V.C."/>
            <person name="Martin M.D."/>
            <person name="Gilbert T."/>
            <person name="Hodgins K."/>
            <person name="Battlay P."/>
            <person name="Petersen B."/>
            <person name="Wilson J."/>
        </authorList>
    </citation>
    <scope>NUCLEOTIDE SEQUENCE</scope>
    <source>
        <strain evidence="2">AA19_3_7</strain>
        <tissue evidence="2">Leaf</tissue>
    </source>
</reference>
<feature type="compositionally biased region" description="Polar residues" evidence="1">
    <location>
        <begin position="49"/>
        <end position="68"/>
    </location>
</feature>
<evidence type="ECO:0000256" key="1">
    <source>
        <dbReference type="SAM" id="MobiDB-lite"/>
    </source>
</evidence>